<proteinExistence type="predicted"/>
<reference evidence="2" key="1">
    <citation type="submission" date="2021-06" db="EMBL/GenBank/DDBJ databases">
        <title>Comparative genomics, transcriptomics and evolutionary studies reveal genomic signatures of adaptation to plant cell wall in hemibiotrophic fungi.</title>
        <authorList>
            <consortium name="DOE Joint Genome Institute"/>
            <person name="Baroncelli R."/>
            <person name="Diaz J.F."/>
            <person name="Benocci T."/>
            <person name="Peng M."/>
            <person name="Battaglia E."/>
            <person name="Haridas S."/>
            <person name="Andreopoulos W."/>
            <person name="Labutti K."/>
            <person name="Pangilinan J."/>
            <person name="Floch G.L."/>
            <person name="Makela M.R."/>
            <person name="Henrissat B."/>
            <person name="Grigoriev I.V."/>
            <person name="Crouch J.A."/>
            <person name="De Vries R.P."/>
            <person name="Sukno S.A."/>
            <person name="Thon M.R."/>
        </authorList>
    </citation>
    <scope>NUCLEOTIDE SEQUENCE</scope>
    <source>
        <strain evidence="2">MAFF235873</strain>
    </source>
</reference>
<protein>
    <submittedName>
        <fullName evidence="2">Uncharacterized protein</fullName>
    </submittedName>
</protein>
<evidence type="ECO:0000313" key="3">
    <source>
        <dbReference type="Proteomes" id="UP001232148"/>
    </source>
</evidence>
<dbReference type="Pfam" id="PF19951">
    <property type="entry name" value="DUF6413"/>
    <property type="match status" value="1"/>
</dbReference>
<accession>A0AAD9HW54</accession>
<name>A0AAD9HW54_9PEZI</name>
<feature type="signal peptide" evidence="1">
    <location>
        <begin position="1"/>
        <end position="20"/>
    </location>
</feature>
<dbReference type="AlphaFoldDB" id="A0AAD9HW54"/>
<evidence type="ECO:0000313" key="2">
    <source>
        <dbReference type="EMBL" id="KAK2035124.1"/>
    </source>
</evidence>
<organism evidence="2 3">
    <name type="scientific">Colletotrichum zoysiae</name>
    <dbReference type="NCBI Taxonomy" id="1216348"/>
    <lineage>
        <taxon>Eukaryota</taxon>
        <taxon>Fungi</taxon>
        <taxon>Dikarya</taxon>
        <taxon>Ascomycota</taxon>
        <taxon>Pezizomycotina</taxon>
        <taxon>Sordariomycetes</taxon>
        <taxon>Hypocreomycetidae</taxon>
        <taxon>Glomerellales</taxon>
        <taxon>Glomerellaceae</taxon>
        <taxon>Colletotrichum</taxon>
        <taxon>Colletotrichum graminicola species complex</taxon>
    </lineage>
</organism>
<keyword evidence="1" id="KW-0732">Signal</keyword>
<dbReference type="Proteomes" id="UP001232148">
    <property type="component" value="Unassembled WGS sequence"/>
</dbReference>
<dbReference type="InterPro" id="IPR045634">
    <property type="entry name" value="DUF6413"/>
</dbReference>
<gene>
    <name evidence="2" type="ORF">LX32DRAFT_633649</name>
</gene>
<comment type="caution">
    <text evidence="2">The sequence shown here is derived from an EMBL/GenBank/DDBJ whole genome shotgun (WGS) entry which is preliminary data.</text>
</comment>
<feature type="chain" id="PRO_5042167774" evidence="1">
    <location>
        <begin position="21"/>
        <end position="59"/>
    </location>
</feature>
<sequence length="59" mass="6085">MHAPTVLFALFSLLPGLVAAGFCCNGGADDPKNFCKNQNLNAFCCSTRDADSGIGCDGD</sequence>
<keyword evidence="3" id="KW-1185">Reference proteome</keyword>
<evidence type="ECO:0000256" key="1">
    <source>
        <dbReference type="SAM" id="SignalP"/>
    </source>
</evidence>
<dbReference type="EMBL" id="MU842810">
    <property type="protein sequence ID" value="KAK2035124.1"/>
    <property type="molecule type" value="Genomic_DNA"/>
</dbReference>